<reference evidence="1" key="1">
    <citation type="submission" date="2019-08" db="EMBL/GenBank/DDBJ databases">
        <authorList>
            <person name="Kucharzyk K."/>
            <person name="Murdoch R.W."/>
            <person name="Higgins S."/>
            <person name="Loffler F."/>
        </authorList>
    </citation>
    <scope>NUCLEOTIDE SEQUENCE</scope>
</reference>
<organism evidence="1">
    <name type="scientific">bioreactor metagenome</name>
    <dbReference type="NCBI Taxonomy" id="1076179"/>
    <lineage>
        <taxon>unclassified sequences</taxon>
        <taxon>metagenomes</taxon>
        <taxon>ecological metagenomes</taxon>
    </lineage>
</organism>
<accession>A0A645AGQ3</accession>
<evidence type="ECO:0000313" key="1">
    <source>
        <dbReference type="EMBL" id="MPM51471.1"/>
    </source>
</evidence>
<protein>
    <submittedName>
        <fullName evidence="1">Uncharacterized protein</fullName>
    </submittedName>
</protein>
<gene>
    <name evidence="1" type="ORF">SDC9_98220</name>
</gene>
<name>A0A645AGQ3_9ZZZZ</name>
<dbReference type="AlphaFoldDB" id="A0A645AGQ3"/>
<proteinExistence type="predicted"/>
<sequence length="153" mass="16500">MTRIELGSDGYLLYLTGSDGTETAYSLSDDCEAEYDGDEIKLSAVIGGKVTLTKDADGIVTLITLDERAGNASADDPDATEISGSVLYVNSRDDYYLIEGEEGNVTIRVTDSTKYLSTTGSGLTYYEIKALDKIIAFGAYKNGEFVATMIIRK</sequence>
<dbReference type="EMBL" id="VSSQ01013430">
    <property type="protein sequence ID" value="MPM51471.1"/>
    <property type="molecule type" value="Genomic_DNA"/>
</dbReference>
<comment type="caution">
    <text evidence="1">The sequence shown here is derived from an EMBL/GenBank/DDBJ whole genome shotgun (WGS) entry which is preliminary data.</text>
</comment>